<dbReference type="Pfam" id="PF00069">
    <property type="entry name" value="Pkinase"/>
    <property type="match status" value="1"/>
</dbReference>
<evidence type="ECO:0000256" key="2">
    <source>
        <dbReference type="ARBA" id="ARBA00022527"/>
    </source>
</evidence>
<dbReference type="VEuPathDB" id="CryptoDB:Vbra_10496"/>
<dbReference type="InterPro" id="IPR051131">
    <property type="entry name" value="NEK_Ser/Thr_kinase_NIMA"/>
</dbReference>
<evidence type="ECO:0000313" key="12">
    <source>
        <dbReference type="EMBL" id="CEM36409.1"/>
    </source>
</evidence>
<dbReference type="InParanoid" id="A0A0G4GZH4"/>
<feature type="compositionally biased region" description="Basic and acidic residues" evidence="10">
    <location>
        <begin position="296"/>
        <end position="307"/>
    </location>
</feature>
<feature type="region of interest" description="Disordered" evidence="10">
    <location>
        <begin position="574"/>
        <end position="624"/>
    </location>
</feature>
<gene>
    <name evidence="12" type="ORF">Vbra_10496</name>
</gene>
<keyword evidence="2" id="KW-0723">Serine/threonine-protein kinase</keyword>
<dbReference type="InterPro" id="IPR011009">
    <property type="entry name" value="Kinase-like_dom_sf"/>
</dbReference>
<dbReference type="InterPro" id="IPR000719">
    <property type="entry name" value="Prot_kinase_dom"/>
</dbReference>
<dbReference type="EC" id="2.7.11.1" evidence="1"/>
<evidence type="ECO:0000256" key="3">
    <source>
        <dbReference type="ARBA" id="ARBA00022679"/>
    </source>
</evidence>
<dbReference type="GO" id="GO:0005524">
    <property type="term" value="F:ATP binding"/>
    <property type="evidence" value="ECO:0007669"/>
    <property type="project" value="UniProtKB-UniRule"/>
</dbReference>
<keyword evidence="4 9" id="KW-0547">Nucleotide-binding</keyword>
<feature type="compositionally biased region" description="Polar residues" evidence="10">
    <location>
        <begin position="285"/>
        <end position="294"/>
    </location>
</feature>
<dbReference type="AlphaFoldDB" id="A0A0G4GZH4"/>
<dbReference type="OrthoDB" id="310217at2759"/>
<feature type="region of interest" description="Disordered" evidence="10">
    <location>
        <begin position="335"/>
        <end position="368"/>
    </location>
</feature>
<protein>
    <recommendedName>
        <fullName evidence="1">non-specific serine/threonine protein kinase</fullName>
        <ecNumber evidence="1">2.7.11.1</ecNumber>
    </recommendedName>
</protein>
<dbReference type="PROSITE" id="PS00107">
    <property type="entry name" value="PROTEIN_KINASE_ATP"/>
    <property type="match status" value="1"/>
</dbReference>
<evidence type="ECO:0000256" key="7">
    <source>
        <dbReference type="ARBA" id="ARBA00047899"/>
    </source>
</evidence>
<dbReference type="PROSITE" id="PS50011">
    <property type="entry name" value="PROTEIN_KINASE_DOM"/>
    <property type="match status" value="1"/>
</dbReference>
<dbReference type="PANTHER" id="PTHR44899:SF4">
    <property type="entry name" value="SERINE_THREONINE-PROTEIN KINASE NEK1"/>
    <property type="match status" value="1"/>
</dbReference>
<dbReference type="Proteomes" id="UP000041254">
    <property type="component" value="Unassembled WGS sequence"/>
</dbReference>
<dbReference type="InterPro" id="IPR017441">
    <property type="entry name" value="Protein_kinase_ATP_BS"/>
</dbReference>
<dbReference type="SMART" id="SM00220">
    <property type="entry name" value="S_TKc"/>
    <property type="match status" value="1"/>
</dbReference>
<keyword evidence="3" id="KW-0808">Transferase</keyword>
<evidence type="ECO:0000259" key="11">
    <source>
        <dbReference type="PROSITE" id="PS50011"/>
    </source>
</evidence>
<feature type="binding site" evidence="9">
    <location>
        <position position="66"/>
    </location>
    <ligand>
        <name>ATP</name>
        <dbReference type="ChEBI" id="CHEBI:30616"/>
    </ligand>
</feature>
<accession>A0A0G4GZH4</accession>
<feature type="compositionally biased region" description="Polar residues" evidence="10">
    <location>
        <begin position="540"/>
        <end position="549"/>
    </location>
</feature>
<evidence type="ECO:0000256" key="9">
    <source>
        <dbReference type="PROSITE-ProRule" id="PRU10141"/>
    </source>
</evidence>
<evidence type="ECO:0000256" key="1">
    <source>
        <dbReference type="ARBA" id="ARBA00012513"/>
    </source>
</evidence>
<dbReference type="PANTHER" id="PTHR44899">
    <property type="entry name" value="CAMK FAMILY PROTEIN KINASE"/>
    <property type="match status" value="1"/>
</dbReference>
<keyword evidence="5" id="KW-0418">Kinase</keyword>
<keyword evidence="6 9" id="KW-0067">ATP-binding</keyword>
<evidence type="ECO:0000256" key="10">
    <source>
        <dbReference type="SAM" id="MobiDB-lite"/>
    </source>
</evidence>
<feature type="region of interest" description="Disordered" evidence="10">
    <location>
        <begin position="278"/>
        <end position="311"/>
    </location>
</feature>
<dbReference type="Gene3D" id="3.30.200.20">
    <property type="entry name" value="Phosphorylase Kinase, domain 1"/>
    <property type="match status" value="1"/>
</dbReference>
<proteinExistence type="predicted"/>
<feature type="compositionally biased region" description="Low complexity" evidence="10">
    <location>
        <begin position="432"/>
        <end position="444"/>
    </location>
</feature>
<dbReference type="GO" id="GO:0004674">
    <property type="term" value="F:protein serine/threonine kinase activity"/>
    <property type="evidence" value="ECO:0007669"/>
    <property type="project" value="UniProtKB-KW"/>
</dbReference>
<feature type="region of interest" description="Disordered" evidence="10">
    <location>
        <begin position="419"/>
        <end position="448"/>
    </location>
</feature>
<comment type="catalytic activity">
    <reaction evidence="7">
        <text>L-threonyl-[protein] + ATP = O-phospho-L-threonyl-[protein] + ADP + H(+)</text>
        <dbReference type="Rhea" id="RHEA:46608"/>
        <dbReference type="Rhea" id="RHEA-COMP:11060"/>
        <dbReference type="Rhea" id="RHEA-COMP:11605"/>
        <dbReference type="ChEBI" id="CHEBI:15378"/>
        <dbReference type="ChEBI" id="CHEBI:30013"/>
        <dbReference type="ChEBI" id="CHEBI:30616"/>
        <dbReference type="ChEBI" id="CHEBI:61977"/>
        <dbReference type="ChEBI" id="CHEBI:456216"/>
        <dbReference type="EC" id="2.7.11.1"/>
    </reaction>
</comment>
<organism evidence="12 13">
    <name type="scientific">Vitrella brassicaformis (strain CCMP3155)</name>
    <dbReference type="NCBI Taxonomy" id="1169540"/>
    <lineage>
        <taxon>Eukaryota</taxon>
        <taxon>Sar</taxon>
        <taxon>Alveolata</taxon>
        <taxon>Colpodellida</taxon>
        <taxon>Vitrellaceae</taxon>
        <taxon>Vitrella</taxon>
    </lineage>
</organism>
<dbReference type="EMBL" id="CDMY01000887">
    <property type="protein sequence ID" value="CEM36409.1"/>
    <property type="molecule type" value="Genomic_DNA"/>
</dbReference>
<comment type="catalytic activity">
    <reaction evidence="8">
        <text>L-seryl-[protein] + ATP = O-phospho-L-seryl-[protein] + ADP + H(+)</text>
        <dbReference type="Rhea" id="RHEA:17989"/>
        <dbReference type="Rhea" id="RHEA-COMP:9863"/>
        <dbReference type="Rhea" id="RHEA-COMP:11604"/>
        <dbReference type="ChEBI" id="CHEBI:15378"/>
        <dbReference type="ChEBI" id="CHEBI:29999"/>
        <dbReference type="ChEBI" id="CHEBI:30616"/>
        <dbReference type="ChEBI" id="CHEBI:83421"/>
        <dbReference type="ChEBI" id="CHEBI:456216"/>
        <dbReference type="EC" id="2.7.11.1"/>
    </reaction>
</comment>
<feature type="domain" description="Protein kinase" evidence="11">
    <location>
        <begin position="31"/>
        <end position="681"/>
    </location>
</feature>
<evidence type="ECO:0000313" key="13">
    <source>
        <dbReference type="Proteomes" id="UP000041254"/>
    </source>
</evidence>
<dbReference type="PROSITE" id="PS00108">
    <property type="entry name" value="PROTEIN_KINASE_ST"/>
    <property type="match status" value="1"/>
</dbReference>
<keyword evidence="13" id="KW-1185">Reference proteome</keyword>
<dbReference type="InterPro" id="IPR008271">
    <property type="entry name" value="Ser/Thr_kinase_AS"/>
</dbReference>
<name>A0A0G4GZH4_VITBC</name>
<feature type="region of interest" description="Disordered" evidence="10">
    <location>
        <begin position="506"/>
        <end position="553"/>
    </location>
</feature>
<evidence type="ECO:0000256" key="8">
    <source>
        <dbReference type="ARBA" id="ARBA00048679"/>
    </source>
</evidence>
<evidence type="ECO:0000256" key="5">
    <source>
        <dbReference type="ARBA" id="ARBA00022777"/>
    </source>
</evidence>
<feature type="compositionally biased region" description="Low complexity" evidence="10">
    <location>
        <begin position="581"/>
        <end position="624"/>
    </location>
</feature>
<evidence type="ECO:0000256" key="4">
    <source>
        <dbReference type="ARBA" id="ARBA00022741"/>
    </source>
</evidence>
<sequence>MGTPPKRLQTLAPIIPLLPRNDPLDFSDNGYRHLQYLGRGQFGSIHLVQELYPSQEEDADKLWILKQTDLSDLSPSAIQMTMFEAEVMGRLAAHPYIATIRESFYHPSSHSFVIVMEYYEGGDLFSVIEAAVAQGDRFSEEQILKWLVQLSLALREIHSKHIIHGDLKPSNIFLTSDGNIKVGDFGIARQVNESSLSLTPYRVPRGTHMYMSPEVLHACSSGGGTSPRYYENPHPHESTLFSPRAMSVTAKSDCWSLGCILHELLFFSHIRLATPISSPSATSTLNPLSSSSADVSPDRESQKDQKHAPPQTVVREEAALLQSFSELQVLSSSSVLTGGSSRKGGSTGVLSPFDTPILPTRKRSPGSERTCALEVLRECSKEASPTAAATGTFTLAQEFRKQEDVGVVVGGGGVQLPLPSPTSVGRLSGGDKTAANTKSTTSSTPFPGRFRFHHDGYGGVVSDCGDGTTTTTSERTPLIGDAVVQQEPVPSTKVAMVSTEEVHMAPFPSHKSVPNMHRHVSFPDDETDTAAGEERESVGASPSHQSASSPRMRKQMSIPAIITTPVLQARTHPTHINRPMSPLSSPWSGSSVQSGSGSSLRWSSQSPVNSSSVGQRTGSSSSASVGVKAMLKRVASPLQRVPQIDAVPSEYSRFLEDLLHRLLQMDPVMRPSSSDIVHEICATRLKRLVDECEANRPPATDIPHHRFHQTATPALSDLYRAFRSHEASMMSWLKQGGWQGKGPLGGEGVLSEGHHGEVDMETPEVVSKPPQLPLPPEVARAAHRRLSAPVALRRT</sequence>
<dbReference type="STRING" id="1169540.A0A0G4GZH4"/>
<dbReference type="SUPFAM" id="SSF56112">
    <property type="entry name" value="Protein kinase-like (PK-like)"/>
    <property type="match status" value="1"/>
</dbReference>
<reference evidence="12 13" key="1">
    <citation type="submission" date="2014-11" db="EMBL/GenBank/DDBJ databases">
        <authorList>
            <person name="Zhu J."/>
            <person name="Qi W."/>
            <person name="Song R."/>
        </authorList>
    </citation>
    <scope>NUCLEOTIDE SEQUENCE [LARGE SCALE GENOMIC DNA]</scope>
</reference>
<dbReference type="Gene3D" id="1.10.510.10">
    <property type="entry name" value="Transferase(Phosphotransferase) domain 1"/>
    <property type="match status" value="1"/>
</dbReference>
<evidence type="ECO:0000256" key="6">
    <source>
        <dbReference type="ARBA" id="ARBA00022840"/>
    </source>
</evidence>